<comment type="similarity">
    <text evidence="2">Belongs to the protein kinase superfamily. CAMK Ser/Thr protein kinase family.</text>
</comment>
<keyword evidence="7" id="KW-1015">Disulfide bond</keyword>
<feature type="domain" description="Ig-like" evidence="15">
    <location>
        <begin position="3429"/>
        <end position="3519"/>
    </location>
</feature>
<dbReference type="SUPFAM" id="SSF48726">
    <property type="entry name" value="Immunoglobulin"/>
    <property type="match status" value="51"/>
</dbReference>
<dbReference type="Gene3D" id="1.10.510.10">
    <property type="entry name" value="Transferase(Phosphotransferase) domain 1"/>
    <property type="match status" value="3"/>
</dbReference>
<feature type="domain" description="Ig-like" evidence="15">
    <location>
        <begin position="5063"/>
        <end position="5153"/>
    </location>
</feature>
<dbReference type="PROSITE" id="PS50835">
    <property type="entry name" value="IG_LIKE"/>
    <property type="match status" value="51"/>
</dbReference>
<feature type="domain" description="Ig-like" evidence="15">
    <location>
        <begin position="4839"/>
        <end position="4933"/>
    </location>
</feature>
<feature type="domain" description="Protein kinase" evidence="14">
    <location>
        <begin position="6019"/>
        <end position="6274"/>
    </location>
</feature>
<dbReference type="SMART" id="SM00406">
    <property type="entry name" value="IGv"/>
    <property type="match status" value="20"/>
</dbReference>
<keyword evidence="3 9" id="KW-0728">SH3 domain</keyword>
<feature type="domain" description="Ig-like" evidence="15">
    <location>
        <begin position="3721"/>
        <end position="3811"/>
    </location>
</feature>
<feature type="domain" description="Ig-like" evidence="15">
    <location>
        <begin position="2128"/>
        <end position="2218"/>
    </location>
</feature>
<dbReference type="PROSITE" id="PS00108">
    <property type="entry name" value="PROTEIN_KINASE_ST"/>
    <property type="match status" value="2"/>
</dbReference>
<feature type="domain" description="Ig-like" evidence="15">
    <location>
        <begin position="1041"/>
        <end position="1134"/>
    </location>
</feature>
<feature type="domain" description="Ig-like" evidence="15">
    <location>
        <begin position="3235"/>
        <end position="3325"/>
    </location>
</feature>
<dbReference type="EMBL" id="CALNXK010000179">
    <property type="protein sequence ID" value="CAH3173173.1"/>
    <property type="molecule type" value="Genomic_DNA"/>
</dbReference>
<feature type="domain" description="Ig-like" evidence="15">
    <location>
        <begin position="4718"/>
        <end position="4806"/>
    </location>
</feature>
<feature type="domain" description="Ig-like" evidence="15">
    <location>
        <begin position="741"/>
        <end position="831"/>
    </location>
</feature>
<dbReference type="InterPro" id="IPR008271">
    <property type="entry name" value="Ser/Thr_kinase_AS"/>
</dbReference>
<dbReference type="PROSITE" id="PS00107">
    <property type="entry name" value="PROTEIN_KINASE_ATP"/>
    <property type="match status" value="2"/>
</dbReference>
<dbReference type="Proteomes" id="UP001159405">
    <property type="component" value="Unassembled WGS sequence"/>
</dbReference>
<dbReference type="SMART" id="SM00220">
    <property type="entry name" value="S_TKc"/>
    <property type="match status" value="3"/>
</dbReference>
<feature type="domain" description="Ig-like" evidence="15">
    <location>
        <begin position="5781"/>
        <end position="5869"/>
    </location>
</feature>
<dbReference type="PROSITE" id="PS50010">
    <property type="entry name" value="DH_2"/>
    <property type="match status" value="1"/>
</dbReference>
<feature type="compositionally biased region" description="Low complexity" evidence="11">
    <location>
        <begin position="6875"/>
        <end position="6892"/>
    </location>
</feature>
<dbReference type="InterPro" id="IPR008266">
    <property type="entry name" value="Tyr_kinase_AS"/>
</dbReference>
<keyword evidence="5 10" id="KW-0547">Nucleotide-binding</keyword>
<dbReference type="PANTHER" id="PTHR47633">
    <property type="entry name" value="IMMUNOGLOBULIN"/>
    <property type="match status" value="1"/>
</dbReference>
<feature type="domain" description="Protein kinase" evidence="14">
    <location>
        <begin position="6549"/>
        <end position="6803"/>
    </location>
</feature>
<evidence type="ECO:0000256" key="10">
    <source>
        <dbReference type="PROSITE-ProRule" id="PRU10141"/>
    </source>
</evidence>
<evidence type="ECO:0000259" key="15">
    <source>
        <dbReference type="PROSITE" id="PS50835"/>
    </source>
</evidence>
<dbReference type="InterPro" id="IPR001452">
    <property type="entry name" value="SH3_domain"/>
</dbReference>
<accession>A0ABN8R5U4</accession>
<feature type="domain" description="Ig-like" evidence="15">
    <location>
        <begin position="4070"/>
        <end position="4158"/>
    </location>
</feature>
<evidence type="ECO:0000256" key="7">
    <source>
        <dbReference type="ARBA" id="ARBA00023157"/>
    </source>
</evidence>
<feature type="domain" description="Ig-like" evidence="15">
    <location>
        <begin position="1442"/>
        <end position="1530"/>
    </location>
</feature>
<feature type="compositionally biased region" description="Basic and acidic residues" evidence="11">
    <location>
        <begin position="4211"/>
        <end position="4223"/>
    </location>
</feature>
<evidence type="ECO:0000259" key="14">
    <source>
        <dbReference type="PROSITE" id="PS50011"/>
    </source>
</evidence>
<dbReference type="SMART" id="SM00325">
    <property type="entry name" value="RhoGEF"/>
    <property type="match status" value="1"/>
</dbReference>
<evidence type="ECO:0000256" key="3">
    <source>
        <dbReference type="ARBA" id="ARBA00022443"/>
    </source>
</evidence>
<dbReference type="InterPro" id="IPR017441">
    <property type="entry name" value="Protein_kinase_ATP_BS"/>
</dbReference>
<dbReference type="InterPro" id="IPR013783">
    <property type="entry name" value="Ig-like_fold"/>
</dbReference>
<evidence type="ECO:0000256" key="4">
    <source>
        <dbReference type="ARBA" id="ARBA00022490"/>
    </source>
</evidence>
<evidence type="ECO:0000256" key="11">
    <source>
        <dbReference type="SAM" id="MobiDB-lite"/>
    </source>
</evidence>
<dbReference type="SUPFAM" id="SSF48065">
    <property type="entry name" value="DBL homology domain (DH-domain)"/>
    <property type="match status" value="1"/>
</dbReference>
<sequence length="7320" mass="813417">MIFEKPLHFQAELLVADGGGKEAETKPTEELVVVLTNIPVSSTPFGEIQLKLPVEEDESKEEPKGKPAFDEVQVLFPGQRDAPLIPDTISALEYEPVELTLPVAAEAVLPDFVDVPQDVKVTEGDKAVLRVRVIGQPTPDIEWYVDDEPIRPNDRISVQAEGDQHELVIPKAELEDEGIYKCVAKNDIGKAICEVELLVDEIKETKEGAGGLQITKELEDVEVDEGEPATLEIWFVSDAPTTVSWFKDMKPVEDGRRVKIITDENSSKVVIKKTGVKDEGLYRCTLQSADQELSSSAELIVEEPSDDEKVIIKRPVLVQKFDDHEITEGDKLELQIKYIGSKPVTVTWYRDDEVIVADERRKMLSDDDIHLLRVDPVEIDDEAIYKCIVKNQAGQDQCEAEILVEGNMHLVGFLDQKPYFIKPLPEEVEVLEGDTTRLECHIARASKVLWLKDDEPLVEGDRVAIENDGDVYTAVISPTELDDEAEYKCVAQNEFGEVSCKAELIVEEGVTMPLIKEPLKNVNANVGDIVKFDVRIAGNPEPMVEWFKDGKHLEDEGRFVIIDDVDDNDKELFSLVIEGCQMEDSGSYKVVAMSEAGTANSECDLVVTRSTVPPEFKDEIEEVPLEGSQGDNVTMVVHTGRLPAPSIAWFKDEEPIVSDSHLEITQEPDLCQLLVNHVTPADSGTYKCVASSVMGTITKKFLLNIEGEFIREEQPITVSEMDDLQASLPIEVKPVQDLSAPVFTKKIEDVVIDAGQEARFDARIHAVPEPKVEWYRGSVKIEDEGRFVHIDALKEDLFSLIIESVEPGDSGTFKCIATNEVGESTCDAQLTVKGPESSIAGDKGESPQITQPLKDVEVTEGESATLECKVSGKPYPSVAWYKDGTRVNDVERYKTRFDGELATLKIATTELEDEGEFKCVVENAFGSASCLSELLVNEANAKPLFEEKMKPVTVNEGDPATFTVKVTGNPPPVIDWYQGKEQLEDKGRIEMVDSEETSIYSLTIKDTLLEDAGTYKCVAKNEEGEASSKAALAVKEIISEPEFETEKGQSREGATPIKVREGDVVSLSAVVKGKPAPAIEWYKDDAKLRETSRLKMDAKDGELSLIILEAKPDDSGVYKCEAKSKGGKAEKTFNVNVQAEKPDGSAPLFTELLQPEEVVQGSPAKLQCRVTGVPEPTIEWFVDDEPVKEEKRIKIRFDGELCTLKFLSTELEDEGSYKCVAKNEFGSASCVSELLVNEPKMKPEFVEKMKPANVAEGEAARFDVQVDGNPLPMVEWFRGKDKLEDEGRYVMDDAEEEGRHTLIIEDAVPEDAGTYKCVASNEEGQATTKAALAVKEKMIVPEFIDDQQEASINVASGDDVGLSVCVTGKPLPSVEWYKDDQKMRKTSKLKINQKDDKVSLIILNVTPDDSGTYKCVASSKAGTATRSFDVNVAATRPEGKAPEVIKPANSAEVEEGKPARIECQIAGKPKPNVEWFKDSEKVKESNRVRPEVSDDTFSLNFKETKLEDEGDYKCVARNEFGSVSSQAELLVNGALTKPEFEEKMKNLNVQEGKEARFDVLVTGVPPPEVDWLKGDDKVVGDRFVLIDDEGDDGRFSLIIKDVQPEDSGKYECVAFSEVGEVSCKANLAVEETLVAPEFTEEQESAPIVAEEGSDVNLNVELKKGQPEPQIEWFKNDKTVKSDDHLVLADKGDLHSLTISSVVPDDSGVYKVKAISKAGSLERTFDVQVAAKQPEGSAPQFTETLQPLEVKEGTASKLQCTVEAEPQATLEWLKDGVKVKESRRVKIESDGKTVCLSFKETRGDDTAEYKCVATNRFGSASCVARLTVKVLSKPDFKDKMKGVEVVEGDSAVFNVQVSGYPEPSVEWFRGTTKLTNDDRYAIEEHKEETSFSLTINDVKREDTGMYKCVASNEVGKNTCRADLSVKERLYSPEFSEEPTDAPITVTEGDEVNLDATVKGKPKPDVRWYKDDKILRESSRLDIKARGEKYSVVFLGIKAEDSGVYKCEAKSKMGTATRTFDVRVAAKKPSGTAPEFTTLLENLTVVEGEPATLQCEIKGEPTPVVEWFKDDEQVAETNRVKMEFDGKLSSLTFEPSKLDDEGDYKCVARNELGSASSKAELLVNEADTKPVFTEKLENVVVKTGEEVRFEVRVTGSPPPEVDWFKGENNLEDDSRILMVDNVEEDLFSLIIEDAQPSDSGEYECVAFNELGEVSCKANLVVEETIIAPQFGSEVQSAAPVFLEEPIVAPEFTEKSESEPIVIDEGGEVTFSVDVKGQPKPDVQWFRDDEEVRPSEHVAISEVDDKHALLIKDATPKDSGTYKCRASSVGGVAERTFDLQVAAKKPAGTAPMFTEPLSPVEVKEGNDAKLQCTVAADPEPNVEWFKNGVRVKENRRIELDSDGGAISLTIKETRTGDQGEYKCVATNDSGSESCVGSLTVRAITKPDFKEKLKAVEVIEGDTARFDTRVLGYPVPDVEWFRGTTKLKNDERIEITENKDENSYSLVIADVKLEEGGMYKCVASNEAGKNTCRADLKVKEKLFAPEFSEEQLDTPITVTVGDEVNLDATVKGKPKPDVRWYKDDKILRESSRLDIKARGDKYSVVILGIKAEDSGVYKCEAKSKMGTVTRTFDVKVADKKPTGTAPEFTHPLESLEVSEGMAVKLSCSVKGTPEPTIQWLKDNKPLKTNKRVKDSFDGEVASLAFTEIDLDDEGDYKCVAQNELGSASCTAELLVNETASKPEFIETMKDIQVAVDDEGRFDVRVSGFPNPSIQWFKGAEKIEDEGKFMLIDDEEEDLFSLVIDQVTPDDVGTYSCKANNEAGEASCKAELQLQDQMAAPEFGDEEESGPITAQEGGDVTLNATVKGKPVPDVEWYKDEKILRKTSRFDMKSRGDKFSLVILNVTPDDSGLYKCVARSKAGSVSRTFQVNVQGKKAKKPKGKAPEFTQSLKVTEVEEGSPVKLKCRMTGSPEPTAEWFKNGAPIVLGRRIKADVIGDMCQLSFTETLADDRGEYKCVARNDVGSASTECELIVIKPISSPEFIVKLKTVNVNEGETAQFDVKATGHPEPKIEWLRGSQAIDNEGRCTLKRGEEDGQHSLIIDDTTTEDAGTYKCVASNTAGKATCRGELNVSEKLTAPEFVGDLDEAPITFNEGDEVSLTVTIRGKPSPEVQWYKDELNVSKSSNVNTLVKGDQYTLTIYSAKPSDSGVYKCVAKSKMGTATRTFTIHIEAKKPKGTAPEFFKALKKIEVVEGSTAKLECWVHGKPEPEIEWFKDDVAVKTSKRVKTYFDSEVCKLTIADTVTDDEGEYKCVATNEHGSASCSAELLVNEAIVMPEFKEKMKHITVTEGYTARFDVHVIGNPKPVTEWSKGGKPIREGGRFKIVQSDDSDLFSLLIENVSMDDFGSYKCVASNEAGRMQCSARLDVKEREMVPEFSDEYGDAPIEVSEGDELKINVTVQGKPRPDVEWFKDDKPLKRTSRMSLSTRGNKFGVTIFSVAPEDSGVYKCVAKNTAGTTTKTFQVNIEGKKPAPKFIQPLQDAQATVGAIVKLECRLNATPKPNIEWTRNGRPVFESRRVRTEAEGELYSLVISDLRPEDSGEYQCTAKNKIGTAYCTAKLTVSESTSKPEFKETMNDLEVVEGDEAVFEVAVIAKTEPEVEWYLRKMRITSEEKYTISEDLDRQRYSLKVVDCQREDSGQYRCVVKNSAGDVSCSAELKVNDRTVAPTFVQGSEEQLFEVWEGAPVKLVVQAKGKPTPQVEWFRDNRLARRVKRVELQTEGDKSILLIPKAVPGDSGNYRVEATNSAGTAVKPFTVKVNAQKLVLRREPIPPGAEKPEFIQRLQDIEIVEGSAARFDVRVKGNPEPEIDWYKDNRVIREGGRLQFKFEDDGLCSLLIKEAESSDRGRYKCVASNPAGKAQCSAELFIETHGFDSTSGSDIDRRLSRESTFDMLSDDTEEDEVDAESSGPLKIPPDITLVLRNRDVKEGGVTKFACRVISKTPLTAEWYKDEQLVSKWPRFTCERDEDLFALNISDAKRTDAGHIRFVARNEFGQVESNAYLNVEPDMEPEFEGTTPRFTQKLQDVDVLPGKVARMECRVIGDPHPDVRWYRENEPLLEGGRYKFVEEGDLQVLVISDVSGSDEGVYKCVARNVAGKAHSSAELFVMLTDEESESAGEQELEKERYVEKPGKPPAIIEEAIAPIASTVEKSAPPEIAPKARPEPPKSKERLREPELILKLRDKSAVEGSSVRLACRAMGTPEPSFQWFKDNQLISAGGRFDISQSVSGFTLVIKDCRVEDSDCQGRKSLRQIVVSGNISRNSLSKPRQEVAGRPEFKEKLVDKSVTEGEEVKLSVKVTGTPNPEVEWQKDDKPIREGRRVKIDKDKDGVHLLRIPKAETADQGDYTCIAKNKAGKVTCTAKLSVEAPKKEVKEGVMSLPKIPVEETVTVVTDIPVSRAPDLEDGAPATPPKFVRTIRNAEVIEGSAARFEVKIAGSPEPEVRWFKDDKPLKENRRLRFDEDNDGAFSLTVNDVDADDEGIYKCEAANVKGEIWCTAELIMERLESTEEESEGTSEDEIPAKEETSTRELPKPTEKKSAPLPAPKPKPTSKSVPKPVFRLELQDRQVKENDNLTLDVKVPPECMARVTWYKDDQELKEDHHIAIISAGEMHAVNIFNVTVKDEAVYRCVAANAAGSIHTDCEVLVEEKVKVPQTIMNQRRLSQMAPEFVQECSDLCVLKNSTAQLEVVATGSQPLQIRWFKDNEPIKYGKRLKMSSDGEHCTLKISEVQPQDQGIYKCEISNKAGTQSCEAKITVEESESVAESPVGASPGLPLTKRSVVSKSGSKPTIVTPLENVEINHGDNIVLQVISGPEPIDNIEWFKDNDLIRSLPRFSQSSDGCTHTLDIRAIDYEDEGIYKCVLLNNWGIASCSAEVLVEESMSESSSQDDEQLEKMNARMERRRSRDSVCSPEFQQELRNHEVTEGDTVYLTIKVTGIPEPEVTWYKNGEQLKEDTRVKFITETGAYSLLINIAAVEDEGEYRCVASNMGGSVACQSRLTVKELKSKSEGEPPSFTAPLKDRSIEDGSAARFDVRVLGQPTPKVFWYKDGEEITDVRFPHIKVLEEENLHSILITEGKLKDAGEYKVTASNDYGDVSSSSHLFVEEETGNKFLKKGDKVEVLDTSRPDFWLVRRVSRGSEIGFVRHTCLKKDSEGEDETAGIPTPVEKERFVCITNYKAKAPGEVSVNEGDSLEILDDIGYESFLVCVVTSGAVGFLPRVLIIKAPDEDVKKAPKSAKGKEKEALHHRERVISELVESEKQYVNDLRTVVECHLAELEVDDIPEEVVTQKDVVFANVKDIYGFHTRQFVHELEACTKNPDDLPKVILRHKPKFEMYVKFLESRPLANEALEKEQVRDFWAEFKEDTKDERHLSEYLTKPARQLSEYVLYLKELLKFTVRANLKHSDFEAALIFLSSISQRANEAIQKSHIENYHGEVPLADLGRLIRQEVVLFWEEKARGKGKERDLFLFEKGIVNTKRKEGGRKFIFKNMLKLTSGNVGLTEHVEGEPRHFMVWVGTSIANALVLHTFETKTEWSKQCWVRDIKRLLNLSGESQITTIAPSLVYGEFSVQVPTRSLSEGNLVTTVKETISSPSYSRLIAEVEKQYVAITPPDSPEPLPGMNIQLGATYRLSEETLERETHETVMGRGEEVRVLRSGRDLYFVQTVKDGEAKEGWVPASWLRERGFDEEIPGAEVQAELEAGVEDDIAQDLSSEASEPELARLKETGEAQPKFTEELEDVEVRVGQPAKLRCRVAGDPFPDIEWFVDGDKIKRGGRFDFLTDGDLVTLKISETSAMDEGEYKCSATNENGTASCTAELIVNAPGKIDKAPKSQKARVGDTVAFKCEISGNPIPSGAWYKGKTKLADEGRLLIETAEEFSELEIENVEKSDEGDYTCVVKNDFGEDKCTVTLTVEVGEPFNENDASGAGDEDIANDDVEDGDSDVDSKDLDLPLRDPVHLATDKKFEDTYTSLKELGKGKFGVVKKVKEKSTGNEYAAKFLKITKESREEVVAEMLIMNKLHSKRLIYLHDAYERPKEMIIVLELISGGELFEKVCNDDNLTEKEVVRYMKQILQGVEHMHKKRIVHLDLKPENVLCVIRPDGKEDLKLIDFGMARALEKGKSVKVACGTPEFVAPEVISYEPISLASDMWSVGVIAYVLLSGLSPFMGDDDNETIQNVSTAEWDFEDEAFDVISELSKQFIEELLIKDPEKRNDVFQCLNHDWLKKIKTIKTQKLSTENLKKFIARRRWARTANALRALSRMGSLGGLMAGGGKGGAAAGSAAAPKPGGFLKKVKEEKAKEEAQETATKPEPRKEPVRIFKEDPRKTTGDSLTPAGPLGPSLSGRRSPALSGRRSPVSRAEAHGLPLGPPVFIQHLTNCEIIENSAARFECKVSGNPEPEVEWYKDGRLLKESKQLTFLYDDHDNCKLIITKGTAADAGEYTVVAENPHGKVSSTAQLVVDTGSTDDETASESELSELSGSETEERTTKAKEEKITKYYTIQEELGKGRFGVVCKCIDNKTGRAYAAKFIKCTSAKDRQDVIHEADIMNSVRHKRLLRLQDFFQTPTEMILVMELVTGGELFEKVVEDEFISEIEVSYYMKQILEGIQHLHQREVLHLDLKPENIMLIRPDSKQVKLIDFGLARKYNPKENLKVMFGTPEFVAPEVIKYERITPATDLWSIGVIAYILLSGLSPFMGDTDAETLTNVQLAEWDFDDPVFDEISEEAKDFISNLLVLAARKRHSVDQCLSHRWFSIKKGKKLKTDRLKAFTARRKWKRAITAIRSTNFLSRILGSRGADSDKKSSGGGGSGLLARVKAMHAAGVQSSEGGSPPTSSPFLSPASAALSTSNSFTKVIVSETKRAQGQEETIVTTKETVSETKGGLQTVETRRSSKTTRRNDENTEEETSFNTEVENGSNGAANTPEAVAKRYTSGGIPLKLESVDKYWGIKHELARGRFAVVKRCLDAKTKKPYVAKIIKYDDDADRDESLQEFEILRKVKSDKIVMLRDAFLMRKYIVLIMDLLEGQDILSFIASKPRPNEEDIAFVIRPLLDVLSYLHGQYIVHLDLRPANIFIAKSNLALKLIDFGSAHQIKAKDWKKGENLAIVSYNSFTAPELVDLDDPYLVSGPADMWSIGVLLYALMSGELPFAAQTTENEDEDEDEAVAKLVKRCKWSFDSKAFQRCTSEVKSLISSLITFDQEKRPTVEQAKNHPWILADNLQKRRSSDVNSSKLKDLSQQLMKKDKEDVVTASCVLRTFSEDPYDSPDSDEE</sequence>
<feature type="region of interest" description="Disordered" evidence="11">
    <location>
        <begin position="4202"/>
        <end position="4223"/>
    </location>
</feature>
<dbReference type="SMART" id="SM00409">
    <property type="entry name" value="IG"/>
    <property type="match status" value="51"/>
</dbReference>
<feature type="domain" description="Ig-like" evidence="15">
    <location>
        <begin position="2642"/>
        <end position="2732"/>
    </location>
</feature>
<name>A0ABN8R5U4_9CNID</name>
<feature type="domain" description="Ig-like" evidence="15">
    <location>
        <begin position="315"/>
        <end position="403"/>
    </location>
</feature>
<feature type="domain" description="Ig-like" evidence="15">
    <location>
        <begin position="3968"/>
        <end position="4056"/>
    </location>
</feature>
<feature type="domain" description="Ig-like" evidence="15">
    <location>
        <begin position="2032"/>
        <end position="2122"/>
    </location>
</feature>
<dbReference type="CDD" id="cd00096">
    <property type="entry name" value="Ig"/>
    <property type="match status" value="6"/>
</dbReference>
<feature type="domain" description="Ig-like" evidence="15">
    <location>
        <begin position="513"/>
        <end position="608"/>
    </location>
</feature>
<feature type="domain" description="DH" evidence="13">
    <location>
        <begin position="5297"/>
        <end position="5474"/>
    </location>
</feature>
<comment type="caution">
    <text evidence="16">The sequence shown here is derived from an EMBL/GenBank/DDBJ whole genome shotgun (WGS) entry which is preliminary data.</text>
</comment>
<keyword evidence="8" id="KW-0393">Immunoglobulin domain</keyword>
<keyword evidence="4" id="KW-0963">Cytoplasm</keyword>
<feature type="domain" description="Ig-like" evidence="15">
    <location>
        <begin position="1538"/>
        <end position="1622"/>
    </location>
</feature>
<evidence type="ECO:0000256" key="1">
    <source>
        <dbReference type="ARBA" id="ARBA00004496"/>
    </source>
</evidence>
<evidence type="ECO:0000256" key="6">
    <source>
        <dbReference type="ARBA" id="ARBA00022840"/>
    </source>
</evidence>
<dbReference type="InterPro" id="IPR036179">
    <property type="entry name" value="Ig-like_dom_sf"/>
</dbReference>
<dbReference type="PANTHER" id="PTHR47633:SF7">
    <property type="entry name" value="TITIN HOMOLOG"/>
    <property type="match status" value="1"/>
</dbReference>
<feature type="domain" description="Ig-like" evidence="15">
    <location>
        <begin position="2940"/>
        <end position="3028"/>
    </location>
</feature>
<dbReference type="InterPro" id="IPR011009">
    <property type="entry name" value="Kinase-like_dom_sf"/>
</dbReference>
<protein>
    <recommendedName>
        <fullName evidence="18">Muscle M-line assembly protein unc-89</fullName>
    </recommendedName>
</protein>
<feature type="domain" description="Ig-like" evidence="15">
    <location>
        <begin position="110"/>
        <end position="200"/>
    </location>
</feature>
<dbReference type="InterPro" id="IPR013098">
    <property type="entry name" value="Ig_I-set"/>
</dbReference>
<feature type="region of interest" description="Disordered" evidence="11">
    <location>
        <begin position="6923"/>
        <end position="6971"/>
    </location>
</feature>
<dbReference type="InterPro" id="IPR035899">
    <property type="entry name" value="DBL_dom_sf"/>
</dbReference>
<feature type="domain" description="Ig-like" evidence="15">
    <location>
        <begin position="2738"/>
        <end position="2828"/>
    </location>
</feature>
<evidence type="ECO:0000256" key="9">
    <source>
        <dbReference type="PROSITE-ProRule" id="PRU00192"/>
    </source>
</evidence>
<feature type="domain" description="Ig-like" evidence="15">
    <location>
        <begin position="1833"/>
        <end position="1923"/>
    </location>
</feature>
<feature type="domain" description="Ig-like" evidence="15">
    <location>
        <begin position="2247"/>
        <end position="2335"/>
    </location>
</feature>
<dbReference type="Gene3D" id="1.20.900.10">
    <property type="entry name" value="Dbl homology (DH) domain"/>
    <property type="match status" value="1"/>
</dbReference>
<feature type="region of interest" description="Disordered" evidence="11">
    <location>
        <begin position="6513"/>
        <end position="6539"/>
    </location>
</feature>
<organism evidence="16 17">
    <name type="scientific">Porites lobata</name>
    <dbReference type="NCBI Taxonomy" id="104759"/>
    <lineage>
        <taxon>Eukaryota</taxon>
        <taxon>Metazoa</taxon>
        <taxon>Cnidaria</taxon>
        <taxon>Anthozoa</taxon>
        <taxon>Hexacorallia</taxon>
        <taxon>Scleractinia</taxon>
        <taxon>Fungiina</taxon>
        <taxon>Poritidae</taxon>
        <taxon>Porites</taxon>
    </lineage>
</organism>
<evidence type="ECO:0008006" key="18">
    <source>
        <dbReference type="Google" id="ProtNLM"/>
    </source>
</evidence>
<feature type="domain" description="Ig-like" evidence="15">
    <location>
        <begin position="5873"/>
        <end position="5962"/>
    </location>
</feature>
<feature type="domain" description="Ig-like" evidence="15">
    <location>
        <begin position="614"/>
        <end position="698"/>
    </location>
</feature>
<feature type="compositionally biased region" description="Acidic residues" evidence="11">
    <location>
        <begin position="6514"/>
        <end position="6525"/>
    </location>
</feature>
<dbReference type="InterPro" id="IPR011993">
    <property type="entry name" value="PH-like_dom_sf"/>
</dbReference>
<proteinExistence type="inferred from homology"/>
<feature type="domain" description="Ig-like" evidence="15">
    <location>
        <begin position="3623"/>
        <end position="3713"/>
    </location>
</feature>
<feature type="domain" description="Ig-like" evidence="15">
    <location>
        <begin position="1243"/>
        <end position="1333"/>
    </location>
</feature>
<feature type="domain" description="Ig-like" evidence="15">
    <location>
        <begin position="3527"/>
        <end position="3617"/>
    </location>
</feature>
<feature type="domain" description="Ig-like" evidence="15">
    <location>
        <begin position="2541"/>
        <end position="2625"/>
    </location>
</feature>
<evidence type="ECO:0000256" key="5">
    <source>
        <dbReference type="ARBA" id="ARBA00022741"/>
    </source>
</evidence>
<feature type="binding site" evidence="10">
    <location>
        <position position="6048"/>
    </location>
    <ligand>
        <name>ATP</name>
        <dbReference type="ChEBI" id="CHEBI:30616"/>
    </ligand>
</feature>
<evidence type="ECO:0000313" key="16">
    <source>
        <dbReference type="EMBL" id="CAH3173173.1"/>
    </source>
</evidence>
<feature type="binding site" evidence="10">
    <location>
        <position position="6578"/>
    </location>
    <ligand>
        <name>ATP</name>
        <dbReference type="ChEBI" id="CHEBI:30616"/>
    </ligand>
</feature>
<feature type="compositionally biased region" description="Basic and acidic residues" evidence="11">
    <location>
        <begin position="6346"/>
        <end position="6378"/>
    </location>
</feature>
<dbReference type="InterPro" id="IPR003599">
    <property type="entry name" value="Ig_sub"/>
</dbReference>
<evidence type="ECO:0000256" key="8">
    <source>
        <dbReference type="ARBA" id="ARBA00023319"/>
    </source>
</evidence>
<feature type="domain" description="SH3" evidence="12">
    <location>
        <begin position="5216"/>
        <end position="5277"/>
    </location>
</feature>
<feature type="domain" description="Ig-like" evidence="15">
    <location>
        <begin position="4608"/>
        <end position="4696"/>
    </location>
</feature>
<feature type="domain" description="Ig-like" evidence="15">
    <location>
        <begin position="1341"/>
        <end position="1431"/>
    </location>
</feature>
<dbReference type="Gene3D" id="3.30.200.20">
    <property type="entry name" value="Phosphorylase Kinase, domain 1"/>
    <property type="match status" value="3"/>
</dbReference>
<evidence type="ECO:0000259" key="13">
    <source>
        <dbReference type="PROSITE" id="PS50010"/>
    </source>
</evidence>
<keyword evidence="6 10" id="KW-0067">ATP-binding</keyword>
<evidence type="ECO:0000259" key="12">
    <source>
        <dbReference type="PROSITE" id="PS50002"/>
    </source>
</evidence>
<dbReference type="PROSITE" id="PS50011">
    <property type="entry name" value="PROTEIN_KINASE_DOM"/>
    <property type="match status" value="3"/>
</dbReference>
<keyword evidence="17" id="KW-1185">Reference proteome</keyword>
<dbReference type="InterPro" id="IPR013106">
    <property type="entry name" value="Ig_V-set"/>
</dbReference>
<feature type="domain" description="Ig-like" evidence="15">
    <location>
        <begin position="418"/>
        <end position="505"/>
    </location>
</feature>
<feature type="compositionally biased region" description="Basic and acidic residues" evidence="11">
    <location>
        <begin position="4571"/>
        <end position="4590"/>
    </location>
</feature>
<dbReference type="Pfam" id="PF00069">
    <property type="entry name" value="Pkinase"/>
    <property type="match status" value="3"/>
</dbReference>
<feature type="domain" description="Ig-like" evidence="15">
    <location>
        <begin position="1931"/>
        <end position="2023"/>
    </location>
</feature>
<feature type="domain" description="Ig-like" evidence="15">
    <location>
        <begin position="2836"/>
        <end position="2926"/>
    </location>
</feature>
<dbReference type="SUPFAM" id="SSF50044">
    <property type="entry name" value="SH3-domain"/>
    <property type="match status" value="1"/>
</dbReference>
<feature type="domain" description="Ig-like" evidence="15">
    <location>
        <begin position="3831"/>
        <end position="3920"/>
    </location>
</feature>
<feature type="compositionally biased region" description="Acidic residues" evidence="11">
    <location>
        <begin position="5978"/>
        <end position="5993"/>
    </location>
</feature>
<feature type="domain" description="Ig-like" evidence="15">
    <location>
        <begin position="4327"/>
        <end position="4416"/>
    </location>
</feature>
<dbReference type="Pfam" id="PF00621">
    <property type="entry name" value="RhoGEF"/>
    <property type="match status" value="1"/>
</dbReference>
<feature type="domain" description="Ig-like" evidence="15">
    <location>
        <begin position="212"/>
        <end position="294"/>
    </location>
</feature>
<feature type="domain" description="Ig-like" evidence="15">
    <location>
        <begin position="943"/>
        <end position="1033"/>
    </location>
</feature>
<feature type="domain" description="Ig-like" evidence="15">
    <location>
        <begin position="3134"/>
        <end position="3222"/>
    </location>
</feature>
<dbReference type="Pfam" id="PF22697">
    <property type="entry name" value="SOS1_NGEF_PH"/>
    <property type="match status" value="1"/>
</dbReference>
<dbReference type="InterPro" id="IPR000219">
    <property type="entry name" value="DH_dom"/>
</dbReference>
<comment type="subcellular location">
    <subcellularLocation>
        <location evidence="1">Cytoplasm</location>
    </subcellularLocation>
</comment>
<feature type="domain" description="Ig-like" evidence="15">
    <location>
        <begin position="4962"/>
        <end position="5050"/>
    </location>
</feature>
<dbReference type="InterPro" id="IPR003598">
    <property type="entry name" value="Ig_sub2"/>
</dbReference>
<feature type="domain" description="Ig-like" evidence="15">
    <location>
        <begin position="1738"/>
        <end position="1826"/>
    </location>
</feature>
<feature type="domain" description="Ig-like" evidence="15">
    <location>
        <begin position="1147"/>
        <end position="1237"/>
    </location>
</feature>
<dbReference type="Pfam" id="PF07679">
    <property type="entry name" value="I-set"/>
    <property type="match status" value="51"/>
</dbReference>
<feature type="domain" description="Ig-like" evidence="15">
    <location>
        <begin position="847"/>
        <end position="937"/>
    </location>
</feature>
<feature type="domain" description="SH3" evidence="12">
    <location>
        <begin position="5130"/>
        <end position="5204"/>
    </location>
</feature>
<feature type="domain" description="Ig-like" evidence="15">
    <location>
        <begin position="1636"/>
        <end position="1727"/>
    </location>
</feature>
<feature type="region of interest" description="Disordered" evidence="11">
    <location>
        <begin position="6346"/>
        <end position="6415"/>
    </location>
</feature>
<dbReference type="SMART" id="SM00408">
    <property type="entry name" value="IGc2"/>
    <property type="match status" value="50"/>
</dbReference>
<feature type="domain" description="Ig-like" evidence="15">
    <location>
        <begin position="2348"/>
        <end position="2436"/>
    </location>
</feature>
<dbReference type="CDD" id="cd00160">
    <property type="entry name" value="RhoGEF"/>
    <property type="match status" value="1"/>
</dbReference>
<dbReference type="InterPro" id="IPR036028">
    <property type="entry name" value="SH3-like_dom_sf"/>
</dbReference>
<feature type="domain" description="Ig-like" evidence="15">
    <location>
        <begin position="4463"/>
        <end position="4540"/>
    </location>
</feature>
<dbReference type="SUPFAM" id="SSF50729">
    <property type="entry name" value="PH domain-like"/>
    <property type="match status" value="1"/>
</dbReference>
<feature type="domain" description="Ig-like" evidence="15">
    <location>
        <begin position="6419"/>
        <end position="6509"/>
    </location>
</feature>
<feature type="domain" description="Ig-like" evidence="15">
    <location>
        <begin position="3331"/>
        <end position="3421"/>
    </location>
</feature>
<feature type="region of interest" description="Disordered" evidence="11">
    <location>
        <begin position="4557"/>
        <end position="4609"/>
    </location>
</feature>
<dbReference type="Gene3D" id="2.30.29.30">
    <property type="entry name" value="Pleckstrin-homology domain (PH domain)/Phosphotyrosine-binding domain (PTB)"/>
    <property type="match status" value="1"/>
</dbReference>
<dbReference type="InterPro" id="IPR000719">
    <property type="entry name" value="Prot_kinase_dom"/>
</dbReference>
<feature type="region of interest" description="Disordered" evidence="11">
    <location>
        <begin position="5968"/>
        <end position="5998"/>
    </location>
</feature>
<gene>
    <name evidence="16" type="ORF">PLOB_00014037</name>
</gene>
<feature type="region of interest" description="Disordered" evidence="11">
    <location>
        <begin position="6870"/>
        <end position="6892"/>
    </location>
</feature>
<reference evidence="16 17" key="1">
    <citation type="submission" date="2022-05" db="EMBL/GenBank/DDBJ databases">
        <authorList>
            <consortium name="Genoscope - CEA"/>
            <person name="William W."/>
        </authorList>
    </citation>
    <scope>NUCLEOTIDE SEQUENCE [LARGE SCALE GENOMIC DNA]</scope>
</reference>
<dbReference type="InterPro" id="IPR055251">
    <property type="entry name" value="SOS1_NGEF_PH"/>
</dbReference>
<evidence type="ECO:0000313" key="17">
    <source>
        <dbReference type="Proteomes" id="UP001159405"/>
    </source>
</evidence>
<dbReference type="SUPFAM" id="SSF56112">
    <property type="entry name" value="Protein kinase-like (PK-like)"/>
    <property type="match status" value="3"/>
</dbReference>
<feature type="domain" description="Ig-like" evidence="15">
    <location>
        <begin position="2443"/>
        <end position="2533"/>
    </location>
</feature>
<feature type="domain" description="Ig-like" evidence="15">
    <location>
        <begin position="4227"/>
        <end position="4308"/>
    </location>
</feature>
<feature type="compositionally biased region" description="Acidic residues" evidence="11">
    <location>
        <begin position="4559"/>
        <end position="4570"/>
    </location>
</feature>
<evidence type="ECO:0000256" key="2">
    <source>
        <dbReference type="ARBA" id="ARBA00006692"/>
    </source>
</evidence>
<dbReference type="PROSITE" id="PS50002">
    <property type="entry name" value="SH3"/>
    <property type="match status" value="2"/>
</dbReference>
<dbReference type="Gene3D" id="2.60.40.10">
    <property type="entry name" value="Immunoglobulins"/>
    <property type="match status" value="51"/>
</dbReference>
<feature type="domain" description="Ig-like" evidence="15">
    <location>
        <begin position="3036"/>
        <end position="3128"/>
    </location>
</feature>
<dbReference type="InterPro" id="IPR007110">
    <property type="entry name" value="Ig-like_dom"/>
</dbReference>
<feature type="domain" description="Protein kinase" evidence="14">
    <location>
        <begin position="6996"/>
        <end position="7264"/>
    </location>
</feature>
<dbReference type="PROSITE" id="PS00109">
    <property type="entry name" value="PROTEIN_KINASE_TYR"/>
    <property type="match status" value="1"/>
</dbReference>